<evidence type="ECO:0000256" key="5">
    <source>
        <dbReference type="SAM" id="Coils"/>
    </source>
</evidence>
<dbReference type="GO" id="GO:0012505">
    <property type="term" value="C:endomembrane system"/>
    <property type="evidence" value="ECO:0007669"/>
    <property type="project" value="UniProtKB-SubCell"/>
</dbReference>
<feature type="transmembrane region" description="Helical" evidence="6">
    <location>
        <begin position="168"/>
        <end position="190"/>
    </location>
</feature>
<evidence type="ECO:0000313" key="7">
    <source>
        <dbReference type="EMBL" id="OGG46845.1"/>
    </source>
</evidence>
<evidence type="ECO:0000256" key="2">
    <source>
        <dbReference type="ARBA" id="ARBA00022692"/>
    </source>
</evidence>
<evidence type="ECO:0008006" key="9">
    <source>
        <dbReference type="Google" id="ProtNLM"/>
    </source>
</evidence>
<dbReference type="GO" id="GO:0005384">
    <property type="term" value="F:manganese ion transmembrane transporter activity"/>
    <property type="evidence" value="ECO:0007669"/>
    <property type="project" value="InterPro"/>
</dbReference>
<proteinExistence type="predicted"/>
<dbReference type="GO" id="GO:0030026">
    <property type="term" value="P:intracellular manganese ion homeostasis"/>
    <property type="evidence" value="ECO:0007669"/>
    <property type="project" value="InterPro"/>
</dbReference>
<keyword evidence="3 6" id="KW-1133">Transmembrane helix</keyword>
<name>A0A1F6CC76_HANXR</name>
<feature type="transmembrane region" description="Helical" evidence="6">
    <location>
        <begin position="12"/>
        <end position="31"/>
    </location>
</feature>
<evidence type="ECO:0000313" key="8">
    <source>
        <dbReference type="Proteomes" id="UP000178606"/>
    </source>
</evidence>
<evidence type="ECO:0000256" key="6">
    <source>
        <dbReference type="SAM" id="Phobius"/>
    </source>
</evidence>
<dbReference type="Proteomes" id="UP000178606">
    <property type="component" value="Unassembled WGS sequence"/>
</dbReference>
<dbReference type="AlphaFoldDB" id="A0A1F6CC76"/>
<feature type="transmembrane region" description="Helical" evidence="6">
    <location>
        <begin position="37"/>
        <end position="62"/>
    </location>
</feature>
<organism evidence="7 8">
    <name type="scientific">Handelsmanbacteria sp. (strain RIFCSPLOWO2_12_FULL_64_10)</name>
    <dbReference type="NCBI Taxonomy" id="1817868"/>
    <lineage>
        <taxon>Bacteria</taxon>
        <taxon>Candidatus Handelsmaniibacteriota</taxon>
    </lineage>
</organism>
<keyword evidence="2 6" id="KW-0812">Transmembrane</keyword>
<evidence type="ECO:0000256" key="1">
    <source>
        <dbReference type="ARBA" id="ARBA00004127"/>
    </source>
</evidence>
<keyword evidence="5" id="KW-0175">Coiled coil</keyword>
<sequence>MRGGSWIGDAIYGVNDGLGAVFGIISGVAGATNADHYYVVLSGLAGTFASALSMGSGAYLAAKSEREVYEAELHREREELEENPEEEREELELFYQLKGFSPEEAKLLADRLARQPEQMLKTLAHEELGLAESRFPNPWVSGLSATFSTAIGAFIPLIPFFFLRGMPALLASAIVSVVAHFAVGAAKSLVTTRSWWASGAEMTIVGVLVGAVTYAVGVMLGVG</sequence>
<dbReference type="PANTHER" id="PTHR31851">
    <property type="entry name" value="FE(2+)/MN(2+) TRANSPORTER PCL1"/>
    <property type="match status" value="1"/>
</dbReference>
<evidence type="ECO:0000256" key="4">
    <source>
        <dbReference type="ARBA" id="ARBA00023136"/>
    </source>
</evidence>
<dbReference type="InterPro" id="IPR008217">
    <property type="entry name" value="Ccc1_fam"/>
</dbReference>
<reference evidence="7 8" key="1">
    <citation type="journal article" date="2016" name="Nat. Commun.">
        <title>Thousands of microbial genomes shed light on interconnected biogeochemical processes in an aquifer system.</title>
        <authorList>
            <person name="Anantharaman K."/>
            <person name="Brown C.T."/>
            <person name="Hug L.A."/>
            <person name="Sharon I."/>
            <person name="Castelle C.J."/>
            <person name="Probst A.J."/>
            <person name="Thomas B.C."/>
            <person name="Singh A."/>
            <person name="Wilkins M.J."/>
            <person name="Karaoz U."/>
            <person name="Brodie E.L."/>
            <person name="Williams K.H."/>
            <person name="Hubbard S.S."/>
            <person name="Banfield J.F."/>
        </authorList>
    </citation>
    <scope>NUCLEOTIDE SEQUENCE [LARGE SCALE GENOMIC DNA]</scope>
    <source>
        <strain evidence="8">RIFCSPLOWO2_12_FULL_64_10</strain>
    </source>
</reference>
<keyword evidence="4 6" id="KW-0472">Membrane</keyword>
<comment type="caution">
    <text evidence="7">The sequence shown here is derived from an EMBL/GenBank/DDBJ whole genome shotgun (WGS) entry which is preliminary data.</text>
</comment>
<gene>
    <name evidence="7" type="ORF">A3F84_03450</name>
</gene>
<accession>A0A1F6CC76</accession>
<feature type="transmembrane region" description="Helical" evidence="6">
    <location>
        <begin position="202"/>
        <end position="222"/>
    </location>
</feature>
<dbReference type="Pfam" id="PF01988">
    <property type="entry name" value="VIT1"/>
    <property type="match status" value="1"/>
</dbReference>
<feature type="coiled-coil region" evidence="5">
    <location>
        <begin position="59"/>
        <end position="90"/>
    </location>
</feature>
<protein>
    <recommendedName>
        <fullName evidence="9">GMP synthase</fullName>
    </recommendedName>
</protein>
<feature type="transmembrane region" description="Helical" evidence="6">
    <location>
        <begin position="139"/>
        <end position="162"/>
    </location>
</feature>
<dbReference type="EMBL" id="MFKF01000283">
    <property type="protein sequence ID" value="OGG46845.1"/>
    <property type="molecule type" value="Genomic_DNA"/>
</dbReference>
<comment type="subcellular location">
    <subcellularLocation>
        <location evidence="1">Endomembrane system</location>
        <topology evidence="1">Multi-pass membrane protein</topology>
    </subcellularLocation>
</comment>
<evidence type="ECO:0000256" key="3">
    <source>
        <dbReference type="ARBA" id="ARBA00022989"/>
    </source>
</evidence>